<dbReference type="InterPro" id="IPR036291">
    <property type="entry name" value="NAD(P)-bd_dom_sf"/>
</dbReference>
<gene>
    <name evidence="2" type="ORF">M9Y10_024560</name>
</gene>
<dbReference type="InterPro" id="IPR001509">
    <property type="entry name" value="Epimerase_deHydtase"/>
</dbReference>
<accession>A0ABR2HCB8</accession>
<reference evidence="2 3" key="1">
    <citation type="submission" date="2024-04" db="EMBL/GenBank/DDBJ databases">
        <title>Tritrichomonas musculus Genome.</title>
        <authorList>
            <person name="Alves-Ferreira E."/>
            <person name="Grigg M."/>
            <person name="Lorenzi H."/>
            <person name="Galac M."/>
        </authorList>
    </citation>
    <scope>NUCLEOTIDE SEQUENCE [LARGE SCALE GENOMIC DNA]</scope>
    <source>
        <strain evidence="2 3">EAF2021</strain>
    </source>
</reference>
<evidence type="ECO:0000313" key="2">
    <source>
        <dbReference type="EMBL" id="KAK8844346.1"/>
    </source>
</evidence>
<dbReference type="PANTHER" id="PTHR43245">
    <property type="entry name" value="BIFUNCTIONAL POLYMYXIN RESISTANCE PROTEIN ARNA"/>
    <property type="match status" value="1"/>
</dbReference>
<organism evidence="2 3">
    <name type="scientific">Tritrichomonas musculus</name>
    <dbReference type="NCBI Taxonomy" id="1915356"/>
    <lineage>
        <taxon>Eukaryota</taxon>
        <taxon>Metamonada</taxon>
        <taxon>Parabasalia</taxon>
        <taxon>Tritrichomonadida</taxon>
        <taxon>Tritrichomonadidae</taxon>
        <taxon>Tritrichomonas</taxon>
    </lineage>
</organism>
<sequence length="320" mass="36727">MKTIVIGGSGHIGTYLVPMLINSGHKVINITRGKSKPYVDNPAWTKVENIIMDRDTEKDFAQKVSNLNPDIVIDLINFRIQDTQDMVRELQKTKVQHYLFCSSIWAHGRACYLPLDPNDPNKEPLDEYGKNKFQSELYLKEQYQKNGFPATIIMPGQICGPGWTIINPWGNTTEKVFQMISNGEKIFLPNLGMETLHHIHAEDVAQMFFLATTHREKSLGQSFHAVSASSITLFGYAKLMFEFFGKEAKIDFLPWKEWCEYVGDQKECDLTYYHIARSGYFSIQNAEELLEYKPKHTNVETIKIAVQSYIDRGLITTDKK</sequence>
<name>A0ABR2HCB8_9EUKA</name>
<dbReference type="Gene3D" id="3.40.50.720">
    <property type="entry name" value="NAD(P)-binding Rossmann-like Domain"/>
    <property type="match status" value="1"/>
</dbReference>
<evidence type="ECO:0000259" key="1">
    <source>
        <dbReference type="Pfam" id="PF01370"/>
    </source>
</evidence>
<dbReference type="SUPFAM" id="SSF51735">
    <property type="entry name" value="NAD(P)-binding Rossmann-fold domains"/>
    <property type="match status" value="1"/>
</dbReference>
<dbReference type="Pfam" id="PF01370">
    <property type="entry name" value="Epimerase"/>
    <property type="match status" value="1"/>
</dbReference>
<feature type="domain" description="NAD-dependent epimerase/dehydratase" evidence="1">
    <location>
        <begin position="4"/>
        <end position="217"/>
    </location>
</feature>
<dbReference type="Proteomes" id="UP001470230">
    <property type="component" value="Unassembled WGS sequence"/>
</dbReference>
<proteinExistence type="predicted"/>
<dbReference type="EMBL" id="JAPFFF010000033">
    <property type="protein sequence ID" value="KAK8844346.1"/>
    <property type="molecule type" value="Genomic_DNA"/>
</dbReference>
<protein>
    <recommendedName>
        <fullName evidence="1">NAD-dependent epimerase/dehydratase domain-containing protein</fullName>
    </recommendedName>
</protein>
<keyword evidence="3" id="KW-1185">Reference proteome</keyword>
<evidence type="ECO:0000313" key="3">
    <source>
        <dbReference type="Proteomes" id="UP001470230"/>
    </source>
</evidence>
<dbReference type="InterPro" id="IPR050177">
    <property type="entry name" value="Lipid_A_modif_metabolic_enz"/>
</dbReference>
<comment type="caution">
    <text evidence="2">The sequence shown here is derived from an EMBL/GenBank/DDBJ whole genome shotgun (WGS) entry which is preliminary data.</text>
</comment>